<name>A0A067PMS1_9AGAM</name>
<keyword evidence="2" id="KW-1185">Reference proteome</keyword>
<protein>
    <submittedName>
        <fullName evidence="1">Uncharacterized protein</fullName>
    </submittedName>
</protein>
<organism evidence="1 2">
    <name type="scientific">Jaapia argillacea MUCL 33604</name>
    <dbReference type="NCBI Taxonomy" id="933084"/>
    <lineage>
        <taxon>Eukaryota</taxon>
        <taxon>Fungi</taxon>
        <taxon>Dikarya</taxon>
        <taxon>Basidiomycota</taxon>
        <taxon>Agaricomycotina</taxon>
        <taxon>Agaricomycetes</taxon>
        <taxon>Agaricomycetidae</taxon>
        <taxon>Jaapiales</taxon>
        <taxon>Jaapiaceae</taxon>
        <taxon>Jaapia</taxon>
    </lineage>
</organism>
<dbReference type="Proteomes" id="UP000027265">
    <property type="component" value="Unassembled WGS sequence"/>
</dbReference>
<evidence type="ECO:0000313" key="2">
    <source>
        <dbReference type="Proteomes" id="UP000027265"/>
    </source>
</evidence>
<dbReference type="AlphaFoldDB" id="A0A067PMS1"/>
<evidence type="ECO:0000313" key="1">
    <source>
        <dbReference type="EMBL" id="KDQ52602.1"/>
    </source>
</evidence>
<dbReference type="HOGENOM" id="CLU_073374_0_0_1"/>
<proteinExistence type="predicted"/>
<accession>A0A067PMS1</accession>
<gene>
    <name evidence="1" type="ORF">JAAARDRAFT_480694</name>
</gene>
<reference evidence="2" key="1">
    <citation type="journal article" date="2014" name="Proc. Natl. Acad. Sci. U.S.A.">
        <title>Extensive sampling of basidiomycete genomes demonstrates inadequacy of the white-rot/brown-rot paradigm for wood decay fungi.</title>
        <authorList>
            <person name="Riley R."/>
            <person name="Salamov A.A."/>
            <person name="Brown D.W."/>
            <person name="Nagy L.G."/>
            <person name="Floudas D."/>
            <person name="Held B.W."/>
            <person name="Levasseur A."/>
            <person name="Lombard V."/>
            <person name="Morin E."/>
            <person name="Otillar R."/>
            <person name="Lindquist E.A."/>
            <person name="Sun H."/>
            <person name="LaButti K.M."/>
            <person name="Schmutz J."/>
            <person name="Jabbour D."/>
            <person name="Luo H."/>
            <person name="Baker S.E."/>
            <person name="Pisabarro A.G."/>
            <person name="Walton J.D."/>
            <person name="Blanchette R.A."/>
            <person name="Henrissat B."/>
            <person name="Martin F."/>
            <person name="Cullen D."/>
            <person name="Hibbett D.S."/>
            <person name="Grigoriev I.V."/>
        </authorList>
    </citation>
    <scope>NUCLEOTIDE SEQUENCE [LARGE SCALE GENOMIC DNA]</scope>
    <source>
        <strain evidence="2">MUCL 33604</strain>
    </source>
</reference>
<dbReference type="EMBL" id="KL197739">
    <property type="protein sequence ID" value="KDQ52602.1"/>
    <property type="molecule type" value="Genomic_DNA"/>
</dbReference>
<dbReference type="InParanoid" id="A0A067PMS1"/>
<sequence length="268" mass="31118">MVYQNFLREWSWHTGGPWLCDIVRAISPSRRKQLCHDLVNTTFSTSAHRFDDHVKWTESATRCFCHILIIAKQHVTCLEEILGILMEQSRDSDEDTRKQASGLKQALTDALRSRQDLSQMLQKLGVTGRRPWSYCFNHRRPICKDDKCWRLGLNLGLTRSKSLRLWFDHHYCSWVDAEALPSWSSAEVPLAKERNGLRQKWICCRELKALSLRSSFSTLSLGIQPFFAFSDDLHIPQLVASRTKGPIYVLVGRDRPDGSRPFLWEEEL</sequence>